<dbReference type="PATRIC" id="fig|1502723.3.peg.3509"/>
<dbReference type="Gene3D" id="1.10.10.60">
    <property type="entry name" value="Homeodomain-like"/>
    <property type="match status" value="1"/>
</dbReference>
<sequence length="455" mass="49827">MSENEILRRASYGPTSPVVGARGTRTRARIVTAALDLFESQGFHGTSVDEIATAAGVSRATLYQYFESKETIFVELLNECGGALMRVVRRIGPLGPTALGFDNLHWWLGEWAWVYDKYATMFVQWANVDSPRTSVRPMISGFLESYYDRIAERLVSSQVEGIDPVDAAMTLTTLVNRFNYFRHSGFGDGQPAEALVDNLAVVLQLILFPHTPASAFAQLGAEPVGSAHAVRPVRRPPLAAVPSPPVPEVTERFASLSPRASATVRQILDAGIQCFAERGYHLSFVDDIVATAGLARGTFYKYFDEKLDLLLALSAEASAVSTRLGVEIRGITLGPEGLGRLRGWLADFVAFHLRYVGVTRTWIESAPQDPRLDVVRRQVGHEMWADYAALLEQVERTYPLDLDVAGLVFFCLLERLPDTAVNMAPPKTPDEAAALLGTVIERGLLNGRPIGHAAA</sequence>
<evidence type="ECO:0000256" key="4">
    <source>
        <dbReference type="PROSITE-ProRule" id="PRU00335"/>
    </source>
</evidence>
<evidence type="ECO:0000256" key="2">
    <source>
        <dbReference type="ARBA" id="ARBA00023125"/>
    </source>
</evidence>
<dbReference type="GO" id="GO:0000976">
    <property type="term" value="F:transcription cis-regulatory region binding"/>
    <property type="evidence" value="ECO:0007669"/>
    <property type="project" value="TreeGrafter"/>
</dbReference>
<dbReference type="EMBL" id="JYFN01000031">
    <property type="protein sequence ID" value="KJE21784.1"/>
    <property type="molecule type" value="Genomic_DNA"/>
</dbReference>
<dbReference type="InterPro" id="IPR009057">
    <property type="entry name" value="Homeodomain-like_sf"/>
</dbReference>
<dbReference type="GO" id="GO:0003700">
    <property type="term" value="F:DNA-binding transcription factor activity"/>
    <property type="evidence" value="ECO:0007669"/>
    <property type="project" value="TreeGrafter"/>
</dbReference>
<dbReference type="InterPro" id="IPR036271">
    <property type="entry name" value="Tet_transcr_reg_TetR-rel_C_sf"/>
</dbReference>
<dbReference type="SUPFAM" id="SSF48498">
    <property type="entry name" value="Tetracyclin repressor-like, C-terminal domain"/>
    <property type="match status" value="1"/>
</dbReference>
<keyword evidence="1" id="KW-0805">Transcription regulation</keyword>
<proteinExistence type="predicted"/>
<accession>A0A0D8BCW3</accession>
<evidence type="ECO:0000313" key="7">
    <source>
        <dbReference type="Proteomes" id="UP000032545"/>
    </source>
</evidence>
<dbReference type="Proteomes" id="UP000032545">
    <property type="component" value="Unassembled WGS sequence"/>
</dbReference>
<keyword evidence="2 4" id="KW-0238">DNA-binding</keyword>
<evidence type="ECO:0000259" key="5">
    <source>
        <dbReference type="PROSITE" id="PS50977"/>
    </source>
</evidence>
<evidence type="ECO:0000256" key="1">
    <source>
        <dbReference type="ARBA" id="ARBA00023015"/>
    </source>
</evidence>
<feature type="domain" description="HTH tetR-type" evidence="5">
    <location>
        <begin position="24"/>
        <end position="84"/>
    </location>
</feature>
<dbReference type="RefSeq" id="WP_044886414.1">
    <property type="nucleotide sequence ID" value="NZ_JYFN01000031.1"/>
</dbReference>
<dbReference type="PROSITE" id="PS50977">
    <property type="entry name" value="HTH_TETR_2"/>
    <property type="match status" value="2"/>
</dbReference>
<comment type="caution">
    <text evidence="6">The sequence shown here is derived from an EMBL/GenBank/DDBJ whole genome shotgun (WGS) entry which is preliminary data.</text>
</comment>
<reference evidence="6 7" key="2">
    <citation type="journal article" date="2016" name="Genome Announc.">
        <title>Permanent Draft Genome Sequences for Two Variants of Frankia sp. Strain CpI1, the First Frankia Strain Isolated from Root Nodules of Comptonia peregrina.</title>
        <authorList>
            <person name="Oshone R."/>
            <person name="Hurst S.G.IV."/>
            <person name="Abebe-Akele F."/>
            <person name="Simpson S."/>
            <person name="Morris K."/>
            <person name="Thomas W.K."/>
            <person name="Tisa L.S."/>
        </authorList>
    </citation>
    <scope>NUCLEOTIDE SEQUENCE [LARGE SCALE GENOMIC DNA]</scope>
    <source>
        <strain evidence="7">CpI1-S</strain>
    </source>
</reference>
<dbReference type="InterPro" id="IPR023772">
    <property type="entry name" value="DNA-bd_HTH_TetR-type_CS"/>
</dbReference>
<feature type="DNA-binding region" description="H-T-H motif" evidence="4">
    <location>
        <begin position="47"/>
        <end position="66"/>
    </location>
</feature>
<feature type="DNA-binding region" description="H-T-H motif" evidence="4">
    <location>
        <begin position="284"/>
        <end position="303"/>
    </location>
</feature>
<dbReference type="SUPFAM" id="SSF46689">
    <property type="entry name" value="Homeodomain-like"/>
    <property type="match status" value="2"/>
</dbReference>
<dbReference type="PANTHER" id="PTHR30055:SF146">
    <property type="entry name" value="HTH-TYPE TRANSCRIPTIONAL DUAL REGULATOR CECR"/>
    <property type="match status" value="1"/>
</dbReference>
<dbReference type="InterPro" id="IPR050109">
    <property type="entry name" value="HTH-type_TetR-like_transc_reg"/>
</dbReference>
<dbReference type="PRINTS" id="PR00455">
    <property type="entry name" value="HTHTETR"/>
</dbReference>
<organism evidence="6 7">
    <name type="scientific">Frankia torreyi</name>
    <dbReference type="NCBI Taxonomy" id="1856"/>
    <lineage>
        <taxon>Bacteria</taxon>
        <taxon>Bacillati</taxon>
        <taxon>Actinomycetota</taxon>
        <taxon>Actinomycetes</taxon>
        <taxon>Frankiales</taxon>
        <taxon>Frankiaceae</taxon>
        <taxon>Frankia</taxon>
    </lineage>
</organism>
<dbReference type="PANTHER" id="PTHR30055">
    <property type="entry name" value="HTH-TYPE TRANSCRIPTIONAL REGULATOR RUTR"/>
    <property type="match status" value="1"/>
</dbReference>
<name>A0A0D8BCW3_9ACTN</name>
<dbReference type="PROSITE" id="PS01081">
    <property type="entry name" value="HTH_TETR_1"/>
    <property type="match status" value="1"/>
</dbReference>
<reference evidence="7" key="1">
    <citation type="submission" date="2015-02" db="EMBL/GenBank/DDBJ databases">
        <title>Draft Genome of Frankia sp. CpI1-S.</title>
        <authorList>
            <person name="Oshone R.T."/>
            <person name="Ngom M."/>
            <person name="Ghodhbane-Gtari F."/>
            <person name="Gtari M."/>
            <person name="Morris K."/>
            <person name="Thomas K."/>
            <person name="Sen A."/>
            <person name="Tisa L.S."/>
        </authorList>
    </citation>
    <scope>NUCLEOTIDE SEQUENCE [LARGE SCALE GENOMIC DNA]</scope>
    <source>
        <strain evidence="7">CpI1-S</strain>
    </source>
</reference>
<dbReference type="AlphaFoldDB" id="A0A0D8BCW3"/>
<feature type="domain" description="HTH tetR-type" evidence="5">
    <location>
        <begin position="261"/>
        <end position="321"/>
    </location>
</feature>
<dbReference type="FunFam" id="1.10.10.60:FF:000141">
    <property type="entry name" value="TetR family transcriptional regulator"/>
    <property type="match status" value="1"/>
</dbReference>
<dbReference type="Pfam" id="PF00440">
    <property type="entry name" value="TetR_N"/>
    <property type="match status" value="2"/>
</dbReference>
<dbReference type="InterPro" id="IPR001647">
    <property type="entry name" value="HTH_TetR"/>
</dbReference>
<dbReference type="Gene3D" id="1.10.357.10">
    <property type="entry name" value="Tetracycline Repressor, domain 2"/>
    <property type="match status" value="2"/>
</dbReference>
<dbReference type="GO" id="GO:0045892">
    <property type="term" value="P:negative regulation of DNA-templated transcription"/>
    <property type="evidence" value="ECO:0007669"/>
    <property type="project" value="UniProtKB-ARBA"/>
</dbReference>
<keyword evidence="7" id="KW-1185">Reference proteome</keyword>
<evidence type="ECO:0000256" key="3">
    <source>
        <dbReference type="ARBA" id="ARBA00023163"/>
    </source>
</evidence>
<keyword evidence="3" id="KW-0804">Transcription</keyword>
<protein>
    <submittedName>
        <fullName evidence="6">Transcriptional regulator, TetR family</fullName>
    </submittedName>
</protein>
<gene>
    <name evidence="6" type="ORF">FF36_03837</name>
</gene>
<evidence type="ECO:0000313" key="6">
    <source>
        <dbReference type="EMBL" id="KJE21784.1"/>
    </source>
</evidence>